<dbReference type="InterPro" id="IPR024232">
    <property type="entry name" value="SpoIIIAH"/>
</dbReference>
<dbReference type="Pfam" id="PF12685">
    <property type="entry name" value="SpoIIIAH"/>
    <property type="match status" value="1"/>
</dbReference>
<dbReference type="Gene3D" id="1.10.287.4300">
    <property type="entry name" value="Stage III sporulation protein AH-like"/>
    <property type="match status" value="1"/>
</dbReference>
<feature type="transmembrane region" description="Helical" evidence="1">
    <location>
        <begin position="12"/>
        <end position="32"/>
    </location>
</feature>
<dbReference type="AlphaFoldDB" id="A0A1I4KRR3"/>
<keyword evidence="3" id="KW-1185">Reference proteome</keyword>
<keyword evidence="1" id="KW-1133">Transmembrane helix</keyword>
<evidence type="ECO:0000313" key="2">
    <source>
        <dbReference type="EMBL" id="SFL81311.1"/>
    </source>
</evidence>
<dbReference type="STRING" id="1123291.SAMN04490355_101947"/>
<evidence type="ECO:0000256" key="1">
    <source>
        <dbReference type="SAM" id="Phobius"/>
    </source>
</evidence>
<accession>A0A1I4KRR3</accession>
<dbReference type="OrthoDB" id="1680784at2"/>
<sequence length="176" mass="19669">MKIFTFHKKNRSVVFAALLMVSIVIMILIANIESMLQSKVNHSNAMQVATMSVAEPLIPASSPDFFIEYRLERDKIRSERSDLLRESIKNAKTDDSRNQAQDSVLKMIAEKQKEAEMESLIKSRGFADALVFIRENSVSAVIKTTSLSHEEVIQIADVITRTSGVKAENISISAKP</sequence>
<protein>
    <submittedName>
        <fullName evidence="2">Stage III sporulation protein AH</fullName>
    </submittedName>
</protein>
<organism evidence="2 3">
    <name type="scientific">Pelosinus propionicus DSM 13327</name>
    <dbReference type="NCBI Taxonomy" id="1123291"/>
    <lineage>
        <taxon>Bacteria</taxon>
        <taxon>Bacillati</taxon>
        <taxon>Bacillota</taxon>
        <taxon>Negativicutes</taxon>
        <taxon>Selenomonadales</taxon>
        <taxon>Sporomusaceae</taxon>
        <taxon>Pelosinus</taxon>
    </lineage>
</organism>
<name>A0A1I4KRR3_9FIRM</name>
<dbReference type="InterPro" id="IPR038503">
    <property type="entry name" value="SpoIIIAH_sf"/>
</dbReference>
<dbReference type="Proteomes" id="UP000199520">
    <property type="component" value="Unassembled WGS sequence"/>
</dbReference>
<gene>
    <name evidence="2" type="ORF">SAMN04490355_101947</name>
</gene>
<keyword evidence="1" id="KW-0812">Transmembrane</keyword>
<reference evidence="3" key="1">
    <citation type="submission" date="2016-10" db="EMBL/GenBank/DDBJ databases">
        <authorList>
            <person name="Varghese N."/>
            <person name="Submissions S."/>
        </authorList>
    </citation>
    <scope>NUCLEOTIDE SEQUENCE [LARGE SCALE GENOMIC DNA]</scope>
    <source>
        <strain evidence="3">DSM 13327</strain>
    </source>
</reference>
<keyword evidence="1" id="KW-0472">Membrane</keyword>
<evidence type="ECO:0000313" key="3">
    <source>
        <dbReference type="Proteomes" id="UP000199520"/>
    </source>
</evidence>
<proteinExistence type="predicted"/>
<dbReference type="EMBL" id="FOTS01000019">
    <property type="protein sequence ID" value="SFL81311.1"/>
    <property type="molecule type" value="Genomic_DNA"/>
</dbReference>
<dbReference type="RefSeq" id="WP_090937167.1">
    <property type="nucleotide sequence ID" value="NZ_FOTS01000019.1"/>
</dbReference>